<dbReference type="PANTHER" id="PTHR34138">
    <property type="entry name" value="CELL SHAPE-DETERMINING PROTEIN MREC"/>
    <property type="match status" value="1"/>
</dbReference>
<evidence type="ECO:0000256" key="5">
    <source>
        <dbReference type="PIRNR" id="PIRNR038471"/>
    </source>
</evidence>
<dbReference type="GO" id="GO:0008360">
    <property type="term" value="P:regulation of cell shape"/>
    <property type="evidence" value="ECO:0007669"/>
    <property type="project" value="UniProtKB-KW"/>
</dbReference>
<evidence type="ECO:0000256" key="3">
    <source>
        <dbReference type="ARBA" id="ARBA00022960"/>
    </source>
</evidence>
<comment type="function">
    <text evidence="5">Involved in formation and maintenance of cell shape.</text>
</comment>
<gene>
    <name evidence="8" type="primary">mreC</name>
    <name evidence="8" type="ORF">Aargi30884_02850</name>
</gene>
<evidence type="ECO:0000256" key="4">
    <source>
        <dbReference type="ARBA" id="ARBA00032089"/>
    </source>
</evidence>
<dbReference type="InterPro" id="IPR042177">
    <property type="entry name" value="Cell/Rod_1"/>
</dbReference>
<feature type="domain" description="Rod shape-determining protein MreC beta-barrel core" evidence="7">
    <location>
        <begin position="118"/>
        <end position="270"/>
    </location>
</feature>
<dbReference type="InterPro" id="IPR007221">
    <property type="entry name" value="MreC"/>
</dbReference>
<evidence type="ECO:0000313" key="9">
    <source>
        <dbReference type="Proteomes" id="UP000464754"/>
    </source>
</evidence>
<dbReference type="PANTHER" id="PTHR34138:SF1">
    <property type="entry name" value="CELL SHAPE-DETERMINING PROTEIN MREC"/>
    <property type="match status" value="1"/>
</dbReference>
<keyword evidence="6" id="KW-0175">Coiled coil</keyword>
<evidence type="ECO:0000259" key="7">
    <source>
        <dbReference type="Pfam" id="PF04085"/>
    </source>
</evidence>
<dbReference type="KEGG" id="aarg:Aargi30884_02850"/>
<feature type="coiled-coil region" evidence="6">
    <location>
        <begin position="82"/>
        <end position="109"/>
    </location>
</feature>
<dbReference type="Proteomes" id="UP000464754">
    <property type="component" value="Chromosome"/>
</dbReference>
<dbReference type="GO" id="GO:0005886">
    <property type="term" value="C:plasma membrane"/>
    <property type="evidence" value="ECO:0007669"/>
    <property type="project" value="TreeGrafter"/>
</dbReference>
<name>A0A6N4TH20_9FIRM</name>
<dbReference type="Gene3D" id="2.40.10.350">
    <property type="entry name" value="Rod shape-determining protein MreC, domain 2"/>
    <property type="match status" value="1"/>
</dbReference>
<evidence type="ECO:0000256" key="6">
    <source>
        <dbReference type="SAM" id="Coils"/>
    </source>
</evidence>
<dbReference type="InterPro" id="IPR055342">
    <property type="entry name" value="MreC_beta-barrel_core"/>
</dbReference>
<sequence length="276" mass="30834">MKLNRLQKIILGVLVFFLMIGLLLQGINGNTTSNLGYDAFTMLKYSLIDHPVETIKEWTHDFASLWSVKKENDILRYELSQAPSYQAKYEDAQRRITELEEALDLKGKERYESIAANVVSRDTSTWNDRITIDKGSKDGIVEGMAVESVKGMIGKVESTSDYTSVVKLLTSEDKKSNASIKINIDEKHSSDGILYSYDVKKGVYVVYLYDDTDKVKKGMQVVTSGKGGVYPSGLLVGTVDSIQSLNNQTGQTIYVRPIDDMQEFSIVRVIGSKKGE</sequence>
<evidence type="ECO:0000256" key="2">
    <source>
        <dbReference type="ARBA" id="ARBA00013855"/>
    </source>
</evidence>
<dbReference type="NCBIfam" id="TIGR00219">
    <property type="entry name" value="mreC"/>
    <property type="match status" value="1"/>
</dbReference>
<organism evidence="8 9">
    <name type="scientific">Amedibacterium intestinale</name>
    <dbReference type="NCBI Taxonomy" id="2583452"/>
    <lineage>
        <taxon>Bacteria</taxon>
        <taxon>Bacillati</taxon>
        <taxon>Bacillota</taxon>
        <taxon>Erysipelotrichia</taxon>
        <taxon>Erysipelotrichales</taxon>
        <taxon>Erysipelotrichaceae</taxon>
        <taxon>Amedibacterium</taxon>
    </lineage>
</organism>
<dbReference type="EMBL" id="AP019695">
    <property type="protein sequence ID" value="BBK21382.1"/>
    <property type="molecule type" value="Genomic_DNA"/>
</dbReference>
<dbReference type="Gene3D" id="2.40.10.340">
    <property type="entry name" value="Rod shape-determining protein MreC, domain 1"/>
    <property type="match status" value="1"/>
</dbReference>
<reference evidence="9" key="1">
    <citation type="submission" date="2019-05" db="EMBL/GenBank/DDBJ databases">
        <title>Complete genome sequencing of Absiella argi strain JCM 30884.</title>
        <authorList>
            <person name="Sakamoto M."/>
            <person name="Murakami T."/>
            <person name="Mori H."/>
        </authorList>
    </citation>
    <scope>NUCLEOTIDE SEQUENCE [LARGE SCALE GENOMIC DNA]</scope>
    <source>
        <strain evidence="9">JCM 30884</strain>
    </source>
</reference>
<protein>
    <recommendedName>
        <fullName evidence="2 5">Cell shape-determining protein MreC</fullName>
    </recommendedName>
    <alternativeName>
        <fullName evidence="4 5">Cell shape protein MreC</fullName>
    </alternativeName>
</protein>
<dbReference type="RefSeq" id="WP_232057299.1">
    <property type="nucleotide sequence ID" value="NZ_AP019695.1"/>
</dbReference>
<dbReference type="Pfam" id="PF04085">
    <property type="entry name" value="MreC"/>
    <property type="match status" value="1"/>
</dbReference>
<dbReference type="PIRSF" id="PIRSF038471">
    <property type="entry name" value="MreC"/>
    <property type="match status" value="1"/>
</dbReference>
<keyword evidence="9" id="KW-1185">Reference proteome</keyword>
<dbReference type="InterPro" id="IPR042175">
    <property type="entry name" value="Cell/Rod_MreC_2"/>
</dbReference>
<comment type="similarity">
    <text evidence="1 5">Belongs to the MreC family.</text>
</comment>
<evidence type="ECO:0000313" key="8">
    <source>
        <dbReference type="EMBL" id="BBK21382.1"/>
    </source>
</evidence>
<dbReference type="AlphaFoldDB" id="A0A6N4TH20"/>
<accession>A0A6N4TH20</accession>
<keyword evidence="3 5" id="KW-0133">Cell shape</keyword>
<proteinExistence type="inferred from homology"/>
<evidence type="ECO:0000256" key="1">
    <source>
        <dbReference type="ARBA" id="ARBA00009369"/>
    </source>
</evidence>